<evidence type="ECO:0000313" key="1">
    <source>
        <dbReference type="EMBL" id="KAF2903219.1"/>
    </source>
</evidence>
<protein>
    <submittedName>
        <fullName evidence="1">Uncharacterized protein</fullName>
    </submittedName>
</protein>
<evidence type="ECO:0000313" key="2">
    <source>
        <dbReference type="Proteomes" id="UP000801492"/>
    </source>
</evidence>
<keyword evidence="2" id="KW-1185">Reference proteome</keyword>
<sequence>MSTELEKKFLLDMSQRQIHNNENKITTDADSFSYDEDNNVQNFSETTDCISESSTYEVLDNCSCNIYENDDSYINDIEVFHNSIPIDNSISNFTSSSIDNSTLRANIASWAIEHKIKHSALSDLLQILRRHPYGTKLPTDPRTLLKAPRSTIICAVKPDHYLHIIINISDEHPEYKDIIIKSFPLQKDEDVLKIETQLEEQPNFKDYMVNSHR</sequence>
<gene>
    <name evidence="1" type="ORF">ILUMI_02976</name>
</gene>
<comment type="caution">
    <text evidence="1">The sequence shown here is derived from an EMBL/GenBank/DDBJ whole genome shotgun (WGS) entry which is preliminary data.</text>
</comment>
<feature type="non-terminal residue" evidence="1">
    <location>
        <position position="1"/>
    </location>
</feature>
<organism evidence="1 2">
    <name type="scientific">Ignelater luminosus</name>
    <name type="common">Cucubano</name>
    <name type="synonym">Pyrophorus luminosus</name>
    <dbReference type="NCBI Taxonomy" id="2038154"/>
    <lineage>
        <taxon>Eukaryota</taxon>
        <taxon>Metazoa</taxon>
        <taxon>Ecdysozoa</taxon>
        <taxon>Arthropoda</taxon>
        <taxon>Hexapoda</taxon>
        <taxon>Insecta</taxon>
        <taxon>Pterygota</taxon>
        <taxon>Neoptera</taxon>
        <taxon>Endopterygota</taxon>
        <taxon>Coleoptera</taxon>
        <taxon>Polyphaga</taxon>
        <taxon>Elateriformia</taxon>
        <taxon>Elateroidea</taxon>
        <taxon>Elateridae</taxon>
        <taxon>Agrypninae</taxon>
        <taxon>Pyrophorini</taxon>
        <taxon>Ignelater</taxon>
    </lineage>
</organism>
<dbReference type="OrthoDB" id="10053513at2759"/>
<name>A0A8K0DCG5_IGNLU</name>
<dbReference type="Proteomes" id="UP000801492">
    <property type="component" value="Unassembled WGS sequence"/>
</dbReference>
<dbReference type="EMBL" id="VTPC01001080">
    <property type="protein sequence ID" value="KAF2903219.1"/>
    <property type="molecule type" value="Genomic_DNA"/>
</dbReference>
<accession>A0A8K0DCG5</accession>
<proteinExistence type="predicted"/>
<dbReference type="AlphaFoldDB" id="A0A8K0DCG5"/>
<reference evidence="1" key="1">
    <citation type="submission" date="2019-08" db="EMBL/GenBank/DDBJ databases">
        <title>The genome of the North American firefly Photinus pyralis.</title>
        <authorList>
            <consortium name="Photinus pyralis genome working group"/>
            <person name="Fallon T.R."/>
            <person name="Sander Lower S.E."/>
            <person name="Weng J.-K."/>
        </authorList>
    </citation>
    <scope>NUCLEOTIDE SEQUENCE</scope>
    <source>
        <strain evidence="1">TRF0915ILg1</strain>
        <tissue evidence="1">Whole body</tissue>
    </source>
</reference>